<gene>
    <name evidence="1" type="ORF">PUR29_29630</name>
</gene>
<evidence type="ECO:0000313" key="1">
    <source>
        <dbReference type="EMBL" id="MEN3237664.1"/>
    </source>
</evidence>
<sequence>MELGDRLRDLTEVAEVTRVAAEVAGTALNASRAGFGRLDATGNT</sequence>
<name>A0ABV0A1G9_9HYPH</name>
<comment type="caution">
    <text evidence="1">The sequence shown here is derived from an EMBL/GenBank/DDBJ whole genome shotgun (WGS) entry which is preliminary data.</text>
</comment>
<accession>A0ABV0A1G9</accession>
<organism evidence="1 2">
    <name type="scientific">Methylobacterium ajmalii</name>
    <dbReference type="NCBI Taxonomy" id="2738439"/>
    <lineage>
        <taxon>Bacteria</taxon>
        <taxon>Pseudomonadati</taxon>
        <taxon>Pseudomonadota</taxon>
        <taxon>Alphaproteobacteria</taxon>
        <taxon>Hyphomicrobiales</taxon>
        <taxon>Methylobacteriaceae</taxon>
        <taxon>Methylobacterium</taxon>
    </lineage>
</organism>
<dbReference type="Proteomes" id="UP001407347">
    <property type="component" value="Unassembled WGS sequence"/>
</dbReference>
<proteinExistence type="predicted"/>
<reference evidence="1 2" key="1">
    <citation type="journal article" date="2023" name="PLoS ONE">
        <title>Complete genome assembly of Hawai'i environmental nontuberculous mycobacteria reveals unexpected co-isolation with methylobacteria.</title>
        <authorList>
            <person name="Hendrix J."/>
            <person name="Epperson L.E."/>
            <person name="Tong E.I."/>
            <person name="Chan Y.L."/>
            <person name="Hasan N.A."/>
            <person name="Dawrs S.N."/>
            <person name="Norton G.J."/>
            <person name="Virdi R."/>
            <person name="Crooks J.L."/>
            <person name="Chan E.D."/>
            <person name="Honda J.R."/>
            <person name="Strong M."/>
        </authorList>
    </citation>
    <scope>NUCLEOTIDE SEQUENCE [LARGE SCALE GENOMIC DNA]</scope>
    <source>
        <strain evidence="1 2">NJH_HI04-1</strain>
    </source>
</reference>
<protein>
    <submittedName>
        <fullName evidence="1">Uncharacterized protein</fullName>
    </submittedName>
</protein>
<dbReference type="EMBL" id="JAQYXP010000004">
    <property type="protein sequence ID" value="MEN3237664.1"/>
    <property type="molecule type" value="Genomic_DNA"/>
</dbReference>
<evidence type="ECO:0000313" key="2">
    <source>
        <dbReference type="Proteomes" id="UP001407347"/>
    </source>
</evidence>
<dbReference type="RefSeq" id="WP_268927737.1">
    <property type="nucleotide sequence ID" value="NZ_JACWCV010000294.1"/>
</dbReference>
<keyword evidence="2" id="KW-1185">Reference proteome</keyword>